<feature type="compositionally biased region" description="Low complexity" evidence="2">
    <location>
        <begin position="529"/>
        <end position="568"/>
    </location>
</feature>
<feature type="compositionally biased region" description="Gly residues" evidence="2">
    <location>
        <begin position="697"/>
        <end position="714"/>
    </location>
</feature>
<feature type="compositionally biased region" description="Pro residues" evidence="2">
    <location>
        <begin position="582"/>
        <end position="591"/>
    </location>
</feature>
<evidence type="ECO:0000313" key="4">
    <source>
        <dbReference type="Proteomes" id="UP001430584"/>
    </source>
</evidence>
<evidence type="ECO:0008006" key="5">
    <source>
        <dbReference type="Google" id="ProtNLM"/>
    </source>
</evidence>
<comment type="caution">
    <text evidence="3">The sequence shown here is derived from an EMBL/GenBank/DDBJ whole genome shotgun (WGS) entry which is preliminary data.</text>
</comment>
<sequence>MSVQPPTPLPPRVDPSAAAVNGSANRNSISSNSSANRNSVNAAADKNVDLNHTTTTTTTTTSNNSNNATTNTSNAAAAAAGPLHPSLNSLSDSALTAQTFFDAVRAFTSSATFHGTAELIDEVPRLRKVVADRERELRALGAALDEQRREHERAAADERRERDRIASAFLETYNREYERHRGEGKEKAAEIERLEAEVRRQREDIARLHKSDEELVRQGSKARAALEAEKEKCEKAAKVIADSKREMERRGEAARKEAERKGAELAEMAARLKKAEAEAAKAKSSLLVCHRENEDLQADLADTTERLVELESFTEPLSDEKWETSISLLDELWRSCHDLISSYFRKDLPKEILMNSYAWSEIKKPEDFSHNIPLPQTNSAAAKSMRIAVILAILARLIDKYLFQPSYILHEESGLREILIRQAIENSKREAFTRGIFLATFEDEQAEIADELVTRIVKELMHHIHDLLPAAHVEGFRARLEQIVQDARDIWWKAQRLRLRLEPDFQVEDYGWERPIQFQFDHHPHPHHAGALPAPKQPQQQAKVDTPQQSPPSGSSSKASASASASPQTPNTGSSAAITPGMPAPVGPHIPVPLANGSNTSSSTPKTNTHHHSHHGLTLPLTLPPDESLLLIFPRIYIVEDDDPEPVTPGTVLLRSQADDAERELHLLAQQQQQQKNVFGNGFLGGVGRAGASHRNSGGGGNSSNGGGSGGNAGNGVMRVGGPRPRRLSVPQMEEIPEVPTPGEEKGGQQQHHPPPPPASSSADGGGGGGTAATSSVPDSEKKDFLGQRAGG</sequence>
<keyword evidence="1" id="KW-0175">Coiled coil</keyword>
<feature type="compositionally biased region" description="Pro residues" evidence="2">
    <location>
        <begin position="1"/>
        <end position="13"/>
    </location>
</feature>
<feature type="region of interest" description="Disordered" evidence="2">
    <location>
        <begin position="689"/>
        <end position="792"/>
    </location>
</feature>
<reference evidence="3 4" key="1">
    <citation type="submission" date="2024-02" db="EMBL/GenBank/DDBJ databases">
        <title>De novo assembly and annotation of 12 fungi associated with fruit tree decline syndrome in Ontario, Canada.</title>
        <authorList>
            <person name="Sulman M."/>
            <person name="Ellouze W."/>
            <person name="Ilyukhin E."/>
        </authorList>
    </citation>
    <scope>NUCLEOTIDE SEQUENCE [LARGE SCALE GENOMIC DNA]</scope>
    <source>
        <strain evidence="3 4">FDS-637</strain>
    </source>
</reference>
<protein>
    <recommendedName>
        <fullName evidence="5">Mei5 protein</fullName>
    </recommendedName>
</protein>
<feature type="coiled-coil region" evidence="1">
    <location>
        <begin position="130"/>
        <end position="313"/>
    </location>
</feature>
<accession>A0ABR3C7L4</accession>
<feature type="compositionally biased region" description="Low complexity" evidence="2">
    <location>
        <begin position="21"/>
        <end position="44"/>
    </location>
</feature>
<keyword evidence="4" id="KW-1185">Reference proteome</keyword>
<name>A0ABR3C7L4_9PEZI</name>
<evidence type="ECO:0000256" key="2">
    <source>
        <dbReference type="SAM" id="MobiDB-lite"/>
    </source>
</evidence>
<evidence type="ECO:0000256" key="1">
    <source>
        <dbReference type="SAM" id="Coils"/>
    </source>
</evidence>
<dbReference type="EMBL" id="JAJVCZ030000009">
    <property type="protein sequence ID" value="KAL0256608.1"/>
    <property type="molecule type" value="Genomic_DNA"/>
</dbReference>
<proteinExistence type="predicted"/>
<gene>
    <name evidence="3" type="ORF">SLS55_009003</name>
</gene>
<dbReference type="Proteomes" id="UP001430584">
    <property type="component" value="Unassembled WGS sequence"/>
</dbReference>
<dbReference type="GeneID" id="92013088"/>
<feature type="compositionally biased region" description="Low complexity" evidence="2">
    <location>
        <begin position="53"/>
        <end position="71"/>
    </location>
</feature>
<dbReference type="RefSeq" id="XP_066629637.1">
    <property type="nucleotide sequence ID" value="XM_066780408.1"/>
</dbReference>
<feature type="region of interest" description="Disordered" evidence="2">
    <location>
        <begin position="1"/>
        <end position="71"/>
    </location>
</feature>
<organism evidence="3 4">
    <name type="scientific">Diplodia seriata</name>
    <dbReference type="NCBI Taxonomy" id="420778"/>
    <lineage>
        <taxon>Eukaryota</taxon>
        <taxon>Fungi</taxon>
        <taxon>Dikarya</taxon>
        <taxon>Ascomycota</taxon>
        <taxon>Pezizomycotina</taxon>
        <taxon>Dothideomycetes</taxon>
        <taxon>Dothideomycetes incertae sedis</taxon>
        <taxon>Botryosphaeriales</taxon>
        <taxon>Botryosphaeriaceae</taxon>
        <taxon>Diplodia</taxon>
    </lineage>
</organism>
<feature type="region of interest" description="Disordered" evidence="2">
    <location>
        <begin position="520"/>
        <end position="622"/>
    </location>
</feature>
<evidence type="ECO:0000313" key="3">
    <source>
        <dbReference type="EMBL" id="KAL0256608.1"/>
    </source>
</evidence>